<reference evidence="1 2" key="2">
    <citation type="submission" date="2020-07" db="EMBL/GenBank/DDBJ databases">
        <title>Genome assembly of wild tea tree DASZ reveals pedigree and selection history of tea varieties.</title>
        <authorList>
            <person name="Zhang W."/>
        </authorList>
    </citation>
    <scope>NUCLEOTIDE SEQUENCE [LARGE SCALE GENOMIC DNA]</scope>
    <source>
        <strain evidence="2">cv. G240</strain>
        <tissue evidence="1">Leaf</tissue>
    </source>
</reference>
<protein>
    <submittedName>
        <fullName evidence="1">Uncharacterized protein</fullName>
    </submittedName>
</protein>
<accession>A0A7J7HB58</accession>
<reference evidence="2" key="1">
    <citation type="journal article" date="2020" name="Nat. Commun.">
        <title>Genome assembly of wild tea tree DASZ reveals pedigree and selection history of tea varieties.</title>
        <authorList>
            <person name="Zhang W."/>
            <person name="Zhang Y."/>
            <person name="Qiu H."/>
            <person name="Guo Y."/>
            <person name="Wan H."/>
            <person name="Zhang X."/>
            <person name="Scossa F."/>
            <person name="Alseekh S."/>
            <person name="Zhang Q."/>
            <person name="Wang P."/>
            <person name="Xu L."/>
            <person name="Schmidt M.H."/>
            <person name="Jia X."/>
            <person name="Li D."/>
            <person name="Zhu A."/>
            <person name="Guo F."/>
            <person name="Chen W."/>
            <person name="Ni D."/>
            <person name="Usadel B."/>
            <person name="Fernie A.R."/>
            <person name="Wen W."/>
        </authorList>
    </citation>
    <scope>NUCLEOTIDE SEQUENCE [LARGE SCALE GENOMIC DNA]</scope>
    <source>
        <strain evidence="2">cv. G240</strain>
    </source>
</reference>
<comment type="caution">
    <text evidence="1">The sequence shown here is derived from an EMBL/GenBank/DDBJ whole genome shotgun (WGS) entry which is preliminary data.</text>
</comment>
<name>A0A7J7HB58_CAMSI</name>
<dbReference type="Proteomes" id="UP000593564">
    <property type="component" value="Unassembled WGS sequence"/>
</dbReference>
<evidence type="ECO:0000313" key="1">
    <source>
        <dbReference type="EMBL" id="KAF5950173.1"/>
    </source>
</evidence>
<keyword evidence="2" id="KW-1185">Reference proteome</keyword>
<sequence>MYIPITETFNAFEGVLATSESNEIGLQIRRMCPIQGVNSWTVANPATKAAIVQVVRDKFEIEDNYEENSLSQKVVEMKCYVLYKDWKCKMKKEWEKHVDAGIDPYAHPYKGVQSDDWKHLMDQVWLDP</sequence>
<proteinExistence type="predicted"/>
<evidence type="ECO:0000313" key="2">
    <source>
        <dbReference type="Proteomes" id="UP000593564"/>
    </source>
</evidence>
<gene>
    <name evidence="1" type="ORF">HYC85_012166</name>
</gene>
<organism evidence="1 2">
    <name type="scientific">Camellia sinensis</name>
    <name type="common">Tea plant</name>
    <name type="synonym">Thea sinensis</name>
    <dbReference type="NCBI Taxonomy" id="4442"/>
    <lineage>
        <taxon>Eukaryota</taxon>
        <taxon>Viridiplantae</taxon>
        <taxon>Streptophyta</taxon>
        <taxon>Embryophyta</taxon>
        <taxon>Tracheophyta</taxon>
        <taxon>Spermatophyta</taxon>
        <taxon>Magnoliopsida</taxon>
        <taxon>eudicotyledons</taxon>
        <taxon>Gunneridae</taxon>
        <taxon>Pentapetalae</taxon>
        <taxon>asterids</taxon>
        <taxon>Ericales</taxon>
        <taxon>Theaceae</taxon>
        <taxon>Camellia</taxon>
    </lineage>
</organism>
<dbReference type="EMBL" id="JACBKZ010000005">
    <property type="protein sequence ID" value="KAF5950173.1"/>
    <property type="molecule type" value="Genomic_DNA"/>
</dbReference>
<dbReference type="AlphaFoldDB" id="A0A7J7HB58"/>